<keyword evidence="4" id="KW-1185">Reference proteome</keyword>
<evidence type="ECO:0000313" key="4">
    <source>
        <dbReference type="Proteomes" id="UP000600139"/>
    </source>
</evidence>
<dbReference type="InterPro" id="IPR013425">
    <property type="entry name" value="Autotrns_rpt"/>
</dbReference>
<dbReference type="RefSeq" id="WP_200353059.1">
    <property type="nucleotide sequence ID" value="NZ_BAABHZ010000002.1"/>
</dbReference>
<dbReference type="EMBL" id="JAENIK010000013">
    <property type="protein sequence ID" value="MBK1818106.1"/>
    <property type="molecule type" value="Genomic_DNA"/>
</dbReference>
<proteinExistence type="predicted"/>
<dbReference type="AlphaFoldDB" id="A0A934VDK1"/>
<evidence type="ECO:0000256" key="1">
    <source>
        <dbReference type="ARBA" id="ARBA00022729"/>
    </source>
</evidence>
<accession>A0A934VDK1</accession>
<dbReference type="InterPro" id="IPR011050">
    <property type="entry name" value="Pectin_lyase_fold/virulence"/>
</dbReference>
<dbReference type="SUPFAM" id="SSF51126">
    <property type="entry name" value="Pectin lyase-like"/>
    <property type="match status" value="2"/>
</dbReference>
<dbReference type="Proteomes" id="UP000600139">
    <property type="component" value="Unassembled WGS sequence"/>
</dbReference>
<keyword evidence="1 2" id="KW-0732">Signal</keyword>
<evidence type="ECO:0000256" key="2">
    <source>
        <dbReference type="SAM" id="SignalP"/>
    </source>
</evidence>
<dbReference type="NCBIfam" id="TIGR02601">
    <property type="entry name" value="autotrns_rpt"/>
    <property type="match status" value="3"/>
</dbReference>
<organism evidence="3 4">
    <name type="scientific">Luteolibacter yonseiensis</name>
    <dbReference type="NCBI Taxonomy" id="1144680"/>
    <lineage>
        <taxon>Bacteria</taxon>
        <taxon>Pseudomonadati</taxon>
        <taxon>Verrucomicrobiota</taxon>
        <taxon>Verrucomicrobiia</taxon>
        <taxon>Verrucomicrobiales</taxon>
        <taxon>Verrucomicrobiaceae</taxon>
        <taxon>Luteolibacter</taxon>
    </lineage>
</organism>
<gene>
    <name evidence="3" type="ORF">JIN84_20960</name>
</gene>
<protein>
    <submittedName>
        <fullName evidence="3">Autotransporter-associated beta strand repeat-containing protein</fullName>
    </submittedName>
</protein>
<name>A0A934VDK1_9BACT</name>
<sequence>MKLSRSSFILGTSIATMLVSYTGVHAAGIWDGTTGNFDVATNWDNDVVPGPINVDVSNNGTVIIDTNHTTNDILTGTVGTSTTSTWQQDAGVVTMGGGWFRMGTATNAGGTYNLNGGSLAARGQINIGEANGTAGATATLNIAGGTFTNTGSADRQNIVVGGRLNLANAGKGVLNISAGQLDNSSELWVGAGTGSQGVMNISGGTVNQAQWLAVGRSGGTGVLNMTGGTFNKAANAGSATIIGASGAGSGTLNQTGGLFNITAGETWIGETSTGVWNVSGGSANLGVLTLGQGGAGNGTLNMQNAASGLTGALANGGGTQTVTATTLRLGNNATATATVNLDGGVLAVNNVAKVAGTATFNFNGGTLRARTSSGAFMGGLNNAFVKAGGAIIDSNGNAITITQNLLTDAVSTGGGLTKNGTNVLILSGANTYTGDTTINAGTISFQRTQSLPGYTTGGGSGAGMTIAPGGGIAVGVGTTGSFTAADFDAIRANTSGKFNLPAGAHIGIDTTEATTANGNANNTFTYGSDITDTANGSLGFIKVGANTLAFSSSAHSYTGATVLSGGTLSVSSIANGGVNSGIGASSSASSNLVFSGGGLLHTGGATVSDRGFTIGLGGGTIDTANDLTFSGQVLSNSTGSFTKNGAGTLSLTNTTGTNTLAGGTGGNALGVVVNNGLLQLGGTTGAPLAQTNQINAELIVGSVNSASSPNAAVEINGGTTTVTSYVGVGRGNGTNNAATSLTLNNNAVLSSANFSIGYSNGVSGYTSSPTVNFNGSSSFSTGGVFRIGESANGVGGVSTVNINGTATVNLTGGSSLIAVGDGGAGVLNQAGGTLTVTNKVVVGNAGGTGTYNQTGGTLNANGNVTLAAGAGAANYNLKGGVLATTAVVKGAGAGAGNLNFDGGTLKAGAASATFVSGVTTNVLEGGAIIDSNGFGVTVTSNLVHGGVAGIDGGLTKQGTGILTLSGTNSYTGATLVSAGTLLVTGALSATTGVTVANSAILAGTATSIAGSSIVNSGGSINPGNGGVGAISFENLDLQGIFNAEITGNGTNDRINTSGVLNLGNSSLINILLSYSPLAGDSFDLANFGSFTGDSTPQFSFSQPLGGGLTWDTSQFTTTGVLTVIPEPSTALLGAAAGFMLLRRRRK</sequence>
<dbReference type="NCBIfam" id="TIGR02595">
    <property type="entry name" value="PEP_CTERM"/>
    <property type="match status" value="1"/>
</dbReference>
<comment type="caution">
    <text evidence="3">The sequence shown here is derived from an EMBL/GenBank/DDBJ whole genome shotgun (WGS) entry which is preliminary data.</text>
</comment>
<evidence type="ECO:0000313" key="3">
    <source>
        <dbReference type="EMBL" id="MBK1818106.1"/>
    </source>
</evidence>
<dbReference type="InterPro" id="IPR013424">
    <property type="entry name" value="Ice-binding_C"/>
</dbReference>
<reference evidence="3" key="1">
    <citation type="submission" date="2021-01" db="EMBL/GenBank/DDBJ databases">
        <title>Modified the classification status of verrucomicrobia.</title>
        <authorList>
            <person name="Feng X."/>
        </authorList>
    </citation>
    <scope>NUCLEOTIDE SEQUENCE</scope>
    <source>
        <strain evidence="3">JCM 18052</strain>
    </source>
</reference>
<feature type="signal peptide" evidence="2">
    <location>
        <begin position="1"/>
        <end position="26"/>
    </location>
</feature>
<dbReference type="Pfam" id="PF12951">
    <property type="entry name" value="PATR"/>
    <property type="match status" value="3"/>
</dbReference>
<feature type="chain" id="PRO_5037462785" evidence="2">
    <location>
        <begin position="27"/>
        <end position="1146"/>
    </location>
</feature>